<evidence type="ECO:0000313" key="1">
    <source>
        <dbReference type="EMBL" id="MDN0087798.1"/>
    </source>
</evidence>
<sequence length="212" mass="24080">MTYANGISSFYHYYDKGPFVSGVNITPFLVNGKNSLPVEVAGLGGLEGDGIYPIDAKYELWITTATLQDETETARVIATENEKKQPTGLNSSDYTGKNSGFPVMENSIESYITYKITRDFTIRDIPDWTWIKATPFEPSVENMAKLRRAYTDLRQLILNKDGAGIRRMAQMAFSEKEMVEGLRSGAWYVSLDFDYFPPQFTTVEPIKWEDFE</sequence>
<dbReference type="AlphaFoldDB" id="A0AAW7JZS2"/>
<comment type="caution">
    <text evidence="1">The sequence shown here is derived from an EMBL/GenBank/DDBJ whole genome shotgun (WGS) entry which is preliminary data.</text>
</comment>
<reference evidence="1" key="1">
    <citation type="submission" date="2023-06" db="EMBL/GenBank/DDBJ databases">
        <authorList>
            <person name="Polev D.E."/>
            <person name="Saitova A.T."/>
            <person name="Bogumilchik E.A."/>
            <person name="Kokorina G.I."/>
            <person name="Voskresenskaia E.A."/>
        </authorList>
    </citation>
    <scope>NUCLEOTIDE SEQUENCE</scope>
    <source>
        <strain evidence="1">2145 StPb PI</strain>
    </source>
</reference>
<proteinExistence type="predicted"/>
<gene>
    <name evidence="1" type="ORF">QVN42_10400</name>
</gene>
<dbReference type="Proteomes" id="UP001167864">
    <property type="component" value="Unassembled WGS sequence"/>
</dbReference>
<evidence type="ECO:0000313" key="2">
    <source>
        <dbReference type="Proteomes" id="UP001167864"/>
    </source>
</evidence>
<organism evidence="1 2">
    <name type="scientific">Yersinia nurmii</name>
    <dbReference type="NCBI Taxonomy" id="685706"/>
    <lineage>
        <taxon>Bacteria</taxon>
        <taxon>Pseudomonadati</taxon>
        <taxon>Pseudomonadota</taxon>
        <taxon>Gammaproteobacteria</taxon>
        <taxon>Enterobacterales</taxon>
        <taxon>Yersiniaceae</taxon>
        <taxon>Yersinia</taxon>
    </lineage>
</organism>
<dbReference type="RefSeq" id="WP_289817946.1">
    <property type="nucleotide sequence ID" value="NZ_JAUEHU010000008.1"/>
</dbReference>
<dbReference type="EMBL" id="JAUEHU010000008">
    <property type="protein sequence ID" value="MDN0087798.1"/>
    <property type="molecule type" value="Genomic_DNA"/>
</dbReference>
<accession>A0AAW7JZS2</accession>
<name>A0AAW7JZS2_9GAMM</name>
<protein>
    <submittedName>
        <fullName evidence="1">Uncharacterized protein</fullName>
    </submittedName>
</protein>